<evidence type="ECO:0000313" key="2">
    <source>
        <dbReference type="Proteomes" id="UP000835052"/>
    </source>
</evidence>
<keyword evidence="2" id="KW-1185">Reference proteome</keyword>
<organism evidence="1 2">
    <name type="scientific">Caenorhabditis auriculariae</name>
    <dbReference type="NCBI Taxonomy" id="2777116"/>
    <lineage>
        <taxon>Eukaryota</taxon>
        <taxon>Metazoa</taxon>
        <taxon>Ecdysozoa</taxon>
        <taxon>Nematoda</taxon>
        <taxon>Chromadorea</taxon>
        <taxon>Rhabditida</taxon>
        <taxon>Rhabditina</taxon>
        <taxon>Rhabditomorpha</taxon>
        <taxon>Rhabditoidea</taxon>
        <taxon>Rhabditidae</taxon>
        <taxon>Peloderinae</taxon>
        <taxon>Caenorhabditis</taxon>
    </lineage>
</organism>
<accession>A0A8S1HQL3</accession>
<reference evidence="1" key="1">
    <citation type="submission" date="2020-10" db="EMBL/GenBank/DDBJ databases">
        <authorList>
            <person name="Kikuchi T."/>
        </authorList>
    </citation>
    <scope>NUCLEOTIDE SEQUENCE</scope>
    <source>
        <strain evidence="1">NKZ352</strain>
    </source>
</reference>
<evidence type="ECO:0000313" key="1">
    <source>
        <dbReference type="EMBL" id="CAD6197495.1"/>
    </source>
</evidence>
<dbReference type="AlphaFoldDB" id="A0A8S1HQL3"/>
<dbReference type="Proteomes" id="UP000835052">
    <property type="component" value="Unassembled WGS sequence"/>
</dbReference>
<comment type="caution">
    <text evidence="1">The sequence shown here is derived from an EMBL/GenBank/DDBJ whole genome shotgun (WGS) entry which is preliminary data.</text>
</comment>
<dbReference type="EMBL" id="CAJGYM010000096">
    <property type="protein sequence ID" value="CAD6197495.1"/>
    <property type="molecule type" value="Genomic_DNA"/>
</dbReference>
<dbReference type="OrthoDB" id="5869162at2759"/>
<protein>
    <submittedName>
        <fullName evidence="1">Uncharacterized protein</fullName>
    </submittedName>
</protein>
<name>A0A8S1HQL3_9PELO</name>
<gene>
    <name evidence="1" type="ORF">CAUJ_LOCUS13404</name>
</gene>
<sequence length="438" mass="50562">MGEIIHVHRQIHSGQKKSDAPKIPPRYLEIIETKEDFNNKVIHVAYSLAYDGFIPARITKREYHPFYIRFESLQSRLRNNPRNICLALLFSARGGVKNIHMDLMMCWLLPQLIRLQNDGLWFEFNGTSWLMKMKPIHILSDLKGLRMLYTLPNWNSKYGCHRCYVPGKIVKGSVVSFHSDQKHALRTPSACREHAKKKIFGFRADVPTLRLITPCESPLDFLHCGPEGVIKDFLKVNCNSNCQLLTLVDCANMTGSQILKLSRVVFPLATAVMAEKNTVYVLSMKLLPLPFSLLLTEGKTTRRTCCISALSYLLFSFELRVQNIRMSAYSEQDEEYFEEEISPETQESWPYYRDDGMYTSVEGVIYFHHTMPLKDGNVSAEWAHHGKEGGAHHKNEDAHLGLFMLKLLLKSLKLDLRPQTSLPWWILWEALRQTCEKN</sequence>
<proteinExistence type="predicted"/>